<keyword evidence="2" id="KW-0812">Transmembrane</keyword>
<evidence type="ECO:0000313" key="4">
    <source>
        <dbReference type="Proteomes" id="UP000626109"/>
    </source>
</evidence>
<feature type="region of interest" description="Disordered" evidence="1">
    <location>
        <begin position="234"/>
        <end position="253"/>
    </location>
</feature>
<name>A0A813KG65_POLGL</name>
<proteinExistence type="predicted"/>
<keyword evidence="2" id="KW-1133">Transmembrane helix</keyword>
<accession>A0A813KG65</accession>
<organism evidence="3 4">
    <name type="scientific">Polarella glacialis</name>
    <name type="common">Dinoflagellate</name>
    <dbReference type="NCBI Taxonomy" id="89957"/>
    <lineage>
        <taxon>Eukaryota</taxon>
        <taxon>Sar</taxon>
        <taxon>Alveolata</taxon>
        <taxon>Dinophyceae</taxon>
        <taxon>Suessiales</taxon>
        <taxon>Suessiaceae</taxon>
        <taxon>Polarella</taxon>
    </lineage>
</organism>
<evidence type="ECO:0000256" key="2">
    <source>
        <dbReference type="SAM" id="Phobius"/>
    </source>
</evidence>
<dbReference type="AlphaFoldDB" id="A0A813KG65"/>
<protein>
    <submittedName>
        <fullName evidence="3">Uncharacterized protein</fullName>
    </submittedName>
</protein>
<gene>
    <name evidence="3" type="ORF">PGLA2088_LOCUS31039</name>
</gene>
<dbReference type="Proteomes" id="UP000626109">
    <property type="component" value="Unassembled WGS sequence"/>
</dbReference>
<feature type="transmembrane region" description="Helical" evidence="2">
    <location>
        <begin position="175"/>
        <end position="197"/>
    </location>
</feature>
<evidence type="ECO:0000313" key="3">
    <source>
        <dbReference type="EMBL" id="CAE8699140.1"/>
    </source>
</evidence>
<feature type="transmembrane region" description="Helical" evidence="2">
    <location>
        <begin position="143"/>
        <end position="163"/>
    </location>
</feature>
<sequence length="733" mass="78132">AFYDYVTPGGTSANPVWAFLWRSWLVKAAFNPLAELSYLSVHVSAGKRAKLLADGLLGTLAISALLFSVSGSAVAARNPTACAAPRGSVGWLVLVTLTSAALNALPRTLLYNLAVRSFQDDGGGDPRQRQQQLLRSRSADLRFWLVGGLLSGLQVMIILSFLAQLGEADEWKWLFSFFLNLCSSLLLGPVLCAAGLATATQLAVARHPELARTPPFSLGVDLSLCVSVKEGFEGGPSESLHEKDPDGKGSVAEVCGPEEQKVEELAGRAISVGHLLEFYEMLGCKVMPHFDPKQSTTHDVVRCAIIPLSLPWRSGGLRTCSICISIRGLRHMRWYGDIASARPLLRCSFGVRGPSGQLKFSGGCSAAIMAGGSGAADAGSLAWNYKGYADEFSLPGDSLEFEVSSEGDLVIGSASLESAELRAGGGFVGELPMQPLSLGVQVEVIDDAAFDLEVIDADAVDAADDLDETKFDVGFDTSLHEDECGRSDDEVDQEEQPKIVLCAAKRGAKLNPASKFQTGDEFGEQRPSSGVGTPPAVQKYLTGSFCETGLGVVALDVGFDTCVAELVEAHRLHLPQALMIHSAASRENCLEHLDVREAQASYAADKVGLVVALASAGGLPAFLSCAHCQASRTALVARRASVPGQLGAQITPEFLPYDKKSEATAVARPADKLESRVAFLQRSSEEACLLADEDHPEWAESCAILSYELSTAEQVLSMRADSMRHEWTDADSY</sequence>
<comment type="caution">
    <text evidence="3">The sequence shown here is derived from an EMBL/GenBank/DDBJ whole genome shotgun (WGS) entry which is preliminary data.</text>
</comment>
<feature type="transmembrane region" description="Helical" evidence="2">
    <location>
        <begin position="88"/>
        <end position="106"/>
    </location>
</feature>
<feature type="transmembrane region" description="Helical" evidence="2">
    <location>
        <begin position="56"/>
        <end position="76"/>
    </location>
</feature>
<keyword evidence="2" id="KW-0472">Membrane</keyword>
<evidence type="ECO:0000256" key="1">
    <source>
        <dbReference type="SAM" id="MobiDB-lite"/>
    </source>
</evidence>
<dbReference type="EMBL" id="CAJNNW010029134">
    <property type="protein sequence ID" value="CAE8699140.1"/>
    <property type="molecule type" value="Genomic_DNA"/>
</dbReference>
<reference evidence="3" key="1">
    <citation type="submission" date="2021-02" db="EMBL/GenBank/DDBJ databases">
        <authorList>
            <person name="Dougan E. K."/>
            <person name="Rhodes N."/>
            <person name="Thang M."/>
            <person name="Chan C."/>
        </authorList>
    </citation>
    <scope>NUCLEOTIDE SEQUENCE</scope>
</reference>
<feature type="region of interest" description="Disordered" evidence="1">
    <location>
        <begin position="514"/>
        <end position="534"/>
    </location>
</feature>
<feature type="non-terminal residue" evidence="3">
    <location>
        <position position="733"/>
    </location>
</feature>